<dbReference type="KEGG" id="dfa:DFA_07020"/>
<keyword evidence="2" id="KW-1185">Reference proteome</keyword>
<evidence type="ECO:0000313" key="2">
    <source>
        <dbReference type="Proteomes" id="UP000007797"/>
    </source>
</evidence>
<proteinExistence type="predicted"/>
<dbReference type="RefSeq" id="XP_004366896.1">
    <property type="nucleotide sequence ID" value="XM_004366839.1"/>
</dbReference>
<evidence type="ECO:0000313" key="1">
    <source>
        <dbReference type="EMBL" id="EGG19913.1"/>
    </source>
</evidence>
<dbReference type="GeneID" id="14871891"/>
<accession>F4PXB0</accession>
<dbReference type="EMBL" id="GL883013">
    <property type="protein sequence ID" value="EGG19913.1"/>
    <property type="molecule type" value="Genomic_DNA"/>
</dbReference>
<gene>
    <name evidence="1" type="ORF">DFA_07020</name>
</gene>
<dbReference type="Proteomes" id="UP000007797">
    <property type="component" value="Unassembled WGS sequence"/>
</dbReference>
<sequence length="142" mass="16395">MMSKCNSQHAINDIKKYILTYFLKLADSQCVLMWDPMSKKHKSFKYNEIQSMYFIKSLVVKYEENGSLKTMTISSTPQWNEWDAAATPTTYYPLSKILERSQQDGGYAQWSTTMVQAAFNAGSLPCATLLFNRWINFAALWC</sequence>
<reference evidence="2" key="1">
    <citation type="journal article" date="2011" name="Genome Res.">
        <title>Phylogeny-wide analysis of social amoeba genomes highlights ancient origins for complex intercellular communication.</title>
        <authorList>
            <person name="Heidel A.J."/>
            <person name="Lawal H.M."/>
            <person name="Felder M."/>
            <person name="Schilde C."/>
            <person name="Helps N.R."/>
            <person name="Tunggal B."/>
            <person name="Rivero F."/>
            <person name="John U."/>
            <person name="Schleicher M."/>
            <person name="Eichinger L."/>
            <person name="Platzer M."/>
            <person name="Noegel A.A."/>
            <person name="Schaap P."/>
            <person name="Gloeckner G."/>
        </authorList>
    </citation>
    <scope>NUCLEOTIDE SEQUENCE [LARGE SCALE GENOMIC DNA]</scope>
    <source>
        <strain evidence="2">SH3</strain>
    </source>
</reference>
<dbReference type="OrthoDB" id="23842at2759"/>
<name>F4PXB0_CACFS</name>
<protein>
    <submittedName>
        <fullName evidence="1">Uncharacterized protein</fullName>
    </submittedName>
</protein>
<organism evidence="1 2">
    <name type="scientific">Cavenderia fasciculata</name>
    <name type="common">Slime mold</name>
    <name type="synonym">Dictyostelium fasciculatum</name>
    <dbReference type="NCBI Taxonomy" id="261658"/>
    <lineage>
        <taxon>Eukaryota</taxon>
        <taxon>Amoebozoa</taxon>
        <taxon>Evosea</taxon>
        <taxon>Eumycetozoa</taxon>
        <taxon>Dictyostelia</taxon>
        <taxon>Acytosteliales</taxon>
        <taxon>Cavenderiaceae</taxon>
        <taxon>Cavenderia</taxon>
    </lineage>
</organism>
<dbReference type="AlphaFoldDB" id="F4PXB0"/>